<feature type="compositionally biased region" description="Polar residues" evidence="1">
    <location>
        <begin position="25"/>
        <end position="35"/>
    </location>
</feature>
<dbReference type="InterPro" id="IPR044929">
    <property type="entry name" value="DNA/RNA_non-sp_Endonuclease_sf"/>
</dbReference>
<dbReference type="AlphaFoldDB" id="A0A4P5PAQ5"/>
<evidence type="ECO:0000313" key="4">
    <source>
        <dbReference type="EMBL" id="GCF93341.1"/>
    </source>
</evidence>
<keyword evidence="2" id="KW-0732">Signal</keyword>
<evidence type="ECO:0000259" key="3">
    <source>
        <dbReference type="Pfam" id="PF13930"/>
    </source>
</evidence>
<feature type="signal peptide" evidence="2">
    <location>
        <begin position="1"/>
        <end position="22"/>
    </location>
</feature>
<keyword evidence="5" id="KW-1185">Reference proteome</keyword>
<dbReference type="PROSITE" id="PS51257">
    <property type="entry name" value="PROKAR_LIPOPROTEIN"/>
    <property type="match status" value="1"/>
</dbReference>
<proteinExistence type="predicted"/>
<dbReference type="OrthoDB" id="9783680at2"/>
<dbReference type="InterPro" id="IPR044927">
    <property type="entry name" value="Endonuclea_NS_2"/>
</dbReference>
<feature type="chain" id="PRO_5039124594" description="Type VII secretion system protein EssD-like domain-containing protein" evidence="2">
    <location>
        <begin position="23"/>
        <end position="394"/>
    </location>
</feature>
<gene>
    <name evidence="4" type="ORF">NRIC_12320</name>
</gene>
<dbReference type="Pfam" id="PF13930">
    <property type="entry name" value="Endonuclea_NS_2"/>
    <property type="match status" value="1"/>
</dbReference>
<feature type="compositionally biased region" description="Basic and acidic residues" evidence="1">
    <location>
        <begin position="36"/>
        <end position="47"/>
    </location>
</feature>
<reference evidence="5" key="1">
    <citation type="submission" date="2019-02" db="EMBL/GenBank/DDBJ databases">
        <title>Draft genome sequence of Enterococcus sp. Gos25-1.</title>
        <authorList>
            <person name="Tanaka N."/>
            <person name="Shiwa Y."/>
            <person name="Fujita N."/>
        </authorList>
    </citation>
    <scope>NUCLEOTIDE SEQUENCE [LARGE SCALE GENOMIC DNA]</scope>
    <source>
        <strain evidence="5">Gos25-1</strain>
    </source>
</reference>
<dbReference type="Proteomes" id="UP000290567">
    <property type="component" value="Unassembled WGS sequence"/>
</dbReference>
<evidence type="ECO:0000256" key="1">
    <source>
        <dbReference type="SAM" id="MobiDB-lite"/>
    </source>
</evidence>
<dbReference type="EMBL" id="BJCC01000009">
    <property type="protein sequence ID" value="GCF93341.1"/>
    <property type="molecule type" value="Genomic_DNA"/>
</dbReference>
<organism evidence="4 5">
    <name type="scientific">Enterococcus florum</name>
    <dbReference type="NCBI Taxonomy" id="2480627"/>
    <lineage>
        <taxon>Bacteria</taxon>
        <taxon>Bacillati</taxon>
        <taxon>Bacillota</taxon>
        <taxon>Bacilli</taxon>
        <taxon>Lactobacillales</taxon>
        <taxon>Enterococcaceae</taxon>
        <taxon>Enterococcus</taxon>
    </lineage>
</organism>
<dbReference type="Gene3D" id="3.40.570.10">
    <property type="entry name" value="Extracellular Endonuclease, subunit A"/>
    <property type="match status" value="1"/>
</dbReference>
<feature type="compositionally biased region" description="Low complexity" evidence="1">
    <location>
        <begin position="254"/>
        <end position="272"/>
    </location>
</feature>
<name>A0A4P5PAQ5_9ENTE</name>
<sequence>MKKLSVLLVVCSALLFSACSNDKNAETADSSTKQTTTERLKKENDDQKLKDALESRIKQNEELANLSYADQQTIDVNDGKPTFTDEELSIKAGAWEKYGDLDELNRATYAEALLNKSLMPTEKRSDISNVEPTGWHSKKIGDSYLYNRSHLIGFALSGENANWKNLITGTQQLNNPEMLRFEMDIKTYLEKSEDNYVRYSVIPVFKDDELLARGVHMQGKSIDSDDISFNVFIFNIQDNVEIDYADGTSRILSQEQEQQVAPPPQTEQTPAQDPRIGQILTSPSGEQHRVLRILPNGEQVIMEATSQADYNNDGILTYEELCRAEEGLIQQAAEAEARRAADEANSHHAEQSQSVFITPTGSKYHSHQCGNGTYSPSTLEHAQSIGLTPCERCY</sequence>
<comment type="caution">
    <text evidence="4">The sequence shown here is derived from an EMBL/GenBank/DDBJ whole genome shotgun (WGS) entry which is preliminary data.</text>
</comment>
<dbReference type="InterPro" id="IPR018247">
    <property type="entry name" value="EF_Hand_1_Ca_BS"/>
</dbReference>
<evidence type="ECO:0000256" key="2">
    <source>
        <dbReference type="SAM" id="SignalP"/>
    </source>
</evidence>
<feature type="region of interest" description="Disordered" evidence="1">
    <location>
        <begin position="25"/>
        <end position="47"/>
    </location>
</feature>
<dbReference type="PROSITE" id="PS00018">
    <property type="entry name" value="EF_HAND_1"/>
    <property type="match status" value="1"/>
</dbReference>
<evidence type="ECO:0000313" key="5">
    <source>
        <dbReference type="Proteomes" id="UP000290567"/>
    </source>
</evidence>
<feature type="domain" description="Type VII secretion system protein EssD-like" evidence="3">
    <location>
        <begin position="89"/>
        <end position="221"/>
    </location>
</feature>
<accession>A0A4P5PAQ5</accession>
<protein>
    <recommendedName>
        <fullName evidence="3">Type VII secretion system protein EssD-like domain-containing protein</fullName>
    </recommendedName>
</protein>
<dbReference type="RefSeq" id="WP_146621795.1">
    <property type="nucleotide sequence ID" value="NZ_BJCC01000009.1"/>
</dbReference>
<feature type="region of interest" description="Disordered" evidence="1">
    <location>
        <begin position="254"/>
        <end position="278"/>
    </location>
</feature>